<proteinExistence type="predicted"/>
<evidence type="ECO:0000313" key="1">
    <source>
        <dbReference type="EMBL" id="OCK87409.1"/>
    </source>
</evidence>
<organism evidence="1 2">
    <name type="scientific">Cenococcum geophilum 1.58</name>
    <dbReference type="NCBI Taxonomy" id="794803"/>
    <lineage>
        <taxon>Eukaryota</taxon>
        <taxon>Fungi</taxon>
        <taxon>Dikarya</taxon>
        <taxon>Ascomycota</taxon>
        <taxon>Pezizomycotina</taxon>
        <taxon>Dothideomycetes</taxon>
        <taxon>Pleosporomycetidae</taxon>
        <taxon>Gloniales</taxon>
        <taxon>Gloniaceae</taxon>
        <taxon>Cenococcum</taxon>
    </lineage>
</organism>
<accession>A0ACC8EMI2</accession>
<dbReference type="Proteomes" id="UP000250078">
    <property type="component" value="Unassembled WGS sequence"/>
</dbReference>
<keyword evidence="2" id="KW-1185">Reference proteome</keyword>
<protein>
    <submittedName>
        <fullName evidence="1">Uncharacterized protein</fullName>
    </submittedName>
</protein>
<dbReference type="EMBL" id="KV748261">
    <property type="protein sequence ID" value="OCK87409.1"/>
    <property type="molecule type" value="Genomic_DNA"/>
</dbReference>
<name>A0ACC8EMI2_9PEZI</name>
<gene>
    <name evidence="1" type="ORF">K441DRAFT_670811</name>
</gene>
<evidence type="ECO:0000313" key="2">
    <source>
        <dbReference type="Proteomes" id="UP000250078"/>
    </source>
</evidence>
<sequence length="79" mass="8803">MALNILTVLAISDDCERAFGEAGDLLELRLLKLCPNIIAALQYNRSYLRIGFKDLVDKQDLPTKAFLLKPSSPPCQALR</sequence>
<reference evidence="1 2" key="1">
    <citation type="journal article" date="2016" name="Nat. Commun.">
        <title>Ectomycorrhizal ecology is imprinted in the genome of the dominant symbiotic fungus Cenococcum geophilum.</title>
        <authorList>
            <consortium name="DOE Joint Genome Institute"/>
            <person name="Peter M."/>
            <person name="Kohler A."/>
            <person name="Ohm R.A."/>
            <person name="Kuo A."/>
            <person name="Krutzmann J."/>
            <person name="Morin E."/>
            <person name="Arend M."/>
            <person name="Barry K.W."/>
            <person name="Binder M."/>
            <person name="Choi C."/>
            <person name="Clum A."/>
            <person name="Copeland A."/>
            <person name="Grisel N."/>
            <person name="Haridas S."/>
            <person name="Kipfer T."/>
            <person name="LaButti K."/>
            <person name="Lindquist E."/>
            <person name="Lipzen A."/>
            <person name="Maire R."/>
            <person name="Meier B."/>
            <person name="Mihaltcheva S."/>
            <person name="Molinier V."/>
            <person name="Murat C."/>
            <person name="Poggeler S."/>
            <person name="Quandt C.A."/>
            <person name="Sperisen C."/>
            <person name="Tritt A."/>
            <person name="Tisserant E."/>
            <person name="Crous P.W."/>
            <person name="Henrissat B."/>
            <person name="Nehls U."/>
            <person name="Egli S."/>
            <person name="Spatafora J.W."/>
            <person name="Grigoriev I.V."/>
            <person name="Martin F.M."/>
        </authorList>
    </citation>
    <scope>NUCLEOTIDE SEQUENCE [LARGE SCALE GENOMIC DNA]</scope>
    <source>
        <strain evidence="1 2">1.58</strain>
    </source>
</reference>